<evidence type="ECO:0000313" key="4">
    <source>
        <dbReference type="RefSeq" id="XP_007933574.1"/>
    </source>
</evidence>
<dbReference type="GO" id="GO:0008157">
    <property type="term" value="F:protein phosphatase 1 binding"/>
    <property type="evidence" value="ECO:0007669"/>
    <property type="project" value="TreeGrafter"/>
</dbReference>
<dbReference type="PANTHER" id="PTHR12307">
    <property type="entry name" value="PROTEIN PHOSPHATASE 1 REGULATORY SUBUNIT"/>
    <property type="match status" value="1"/>
</dbReference>
<sequence length="373" mass="39475">MEASGAQLQSLEAPGPAPFREAPPAEELPDPDGLCLENGENSSGLSEAADPDAHPGASALSADEETTFQHQEMLECRRARRARSFSLPADPILQAAKSSEPPAQAEGLGAEGSEPARAVPPSPGDCCTKCKKRVQFADALGLSLASVKHFSEAEEPQVPPAALSRLRSFPMSAEDLEQLGGLLATATTAAAVAAVKGAAPPTAPTPPQLRPLFQLPNPRAMVERLRQQRVCLERVDCSAPWGAEVTGSGRVLSGAGPKAVTVRYTFTDWRSFLDVPAELQPEPEELQPPGVSSGVARVEPGPGDCEEPGTERFHFTLCLPPGLTSEDQEHKDADTLGPAVHFAVRYCCAQGEYWDNNSGANYTLRFARPADAP</sequence>
<dbReference type="AlphaFoldDB" id="A0A8B6ZD41"/>
<evidence type="ECO:0000313" key="3">
    <source>
        <dbReference type="Proteomes" id="UP000694850"/>
    </source>
</evidence>
<dbReference type="OrthoDB" id="1881at2759"/>
<feature type="compositionally biased region" description="Low complexity" evidence="1">
    <location>
        <begin position="12"/>
        <end position="22"/>
    </location>
</feature>
<evidence type="ECO:0000256" key="1">
    <source>
        <dbReference type="SAM" id="MobiDB-lite"/>
    </source>
</evidence>
<gene>
    <name evidence="4" type="primary">PPP1R3G</name>
</gene>
<dbReference type="PANTHER" id="PTHR12307:SF7">
    <property type="entry name" value="PROTEIN PHOSPHATASE 1 REGULATORY SUBUNIT 3G"/>
    <property type="match status" value="1"/>
</dbReference>
<protein>
    <submittedName>
        <fullName evidence="4">Protein phosphatase 1 regulatory subunit 3G</fullName>
    </submittedName>
</protein>
<dbReference type="GO" id="GO:0000164">
    <property type="term" value="C:protein phosphatase type 1 complex"/>
    <property type="evidence" value="ECO:0007669"/>
    <property type="project" value="TreeGrafter"/>
</dbReference>
<dbReference type="GeneID" id="103192402"/>
<dbReference type="InterPro" id="IPR038175">
    <property type="entry name" value="CBM21_dom_sf"/>
</dbReference>
<feature type="region of interest" description="Disordered" evidence="1">
    <location>
        <begin position="94"/>
        <end position="120"/>
    </location>
</feature>
<accession>A0A8B6ZD41</accession>
<dbReference type="RefSeq" id="XP_007933574.1">
    <property type="nucleotide sequence ID" value="XM_007935383.1"/>
</dbReference>
<dbReference type="GO" id="GO:2001069">
    <property type="term" value="F:glycogen binding"/>
    <property type="evidence" value="ECO:0007669"/>
    <property type="project" value="TreeGrafter"/>
</dbReference>
<proteinExistence type="predicted"/>
<dbReference type="PROSITE" id="PS51159">
    <property type="entry name" value="CBM21"/>
    <property type="match status" value="1"/>
</dbReference>
<dbReference type="CTD" id="648791"/>
<feature type="region of interest" description="Disordered" evidence="1">
    <location>
        <begin position="1"/>
        <end position="73"/>
    </location>
</feature>
<dbReference type="InterPro" id="IPR005036">
    <property type="entry name" value="CBM21_dom"/>
</dbReference>
<reference evidence="4" key="1">
    <citation type="submission" date="2025-08" db="UniProtKB">
        <authorList>
            <consortium name="RefSeq"/>
        </authorList>
    </citation>
    <scope>IDENTIFICATION</scope>
</reference>
<dbReference type="Proteomes" id="UP000694850">
    <property type="component" value="Unplaced"/>
</dbReference>
<keyword evidence="3" id="KW-1185">Reference proteome</keyword>
<evidence type="ECO:0000259" key="2">
    <source>
        <dbReference type="PROSITE" id="PS51159"/>
    </source>
</evidence>
<name>A0A8B6ZD41_ORYAF</name>
<dbReference type="GO" id="GO:0005979">
    <property type="term" value="P:regulation of glycogen biosynthetic process"/>
    <property type="evidence" value="ECO:0007669"/>
    <property type="project" value="TreeGrafter"/>
</dbReference>
<organism evidence="3 4">
    <name type="scientific">Orycteropus afer afer</name>
    <dbReference type="NCBI Taxonomy" id="1230840"/>
    <lineage>
        <taxon>Eukaryota</taxon>
        <taxon>Metazoa</taxon>
        <taxon>Chordata</taxon>
        <taxon>Craniata</taxon>
        <taxon>Vertebrata</taxon>
        <taxon>Euteleostomi</taxon>
        <taxon>Mammalia</taxon>
        <taxon>Eutheria</taxon>
        <taxon>Afrotheria</taxon>
        <taxon>Tubulidentata</taxon>
        <taxon>Orycteropodidae</taxon>
        <taxon>Orycteropus</taxon>
    </lineage>
</organism>
<feature type="domain" description="CBM21" evidence="2">
    <location>
        <begin position="222"/>
        <end position="365"/>
    </location>
</feature>
<feature type="compositionally biased region" description="Polar residues" evidence="1">
    <location>
        <begin position="1"/>
        <end position="10"/>
    </location>
</feature>
<dbReference type="Gene3D" id="2.60.40.2440">
    <property type="entry name" value="Carbohydrate binding type-21 domain"/>
    <property type="match status" value="1"/>
</dbReference>
<dbReference type="InterPro" id="IPR050782">
    <property type="entry name" value="PP1_regulatory_subunit_3"/>
</dbReference>
<dbReference type="Pfam" id="PF03370">
    <property type="entry name" value="CBM_21"/>
    <property type="match status" value="1"/>
</dbReference>